<evidence type="ECO:0000256" key="1">
    <source>
        <dbReference type="SAM" id="MobiDB-lite"/>
    </source>
</evidence>
<reference evidence="2 3" key="1">
    <citation type="submission" date="2019-09" db="EMBL/GenBank/DDBJ databases">
        <authorList>
            <person name="Duangmal K."/>
            <person name="Teo W.F.A."/>
            <person name="Lipun K."/>
        </authorList>
    </citation>
    <scope>NUCLEOTIDE SEQUENCE [LARGE SCALE GENOMIC DNA]</scope>
    <source>
        <strain evidence="2 3">K1PN6</strain>
    </source>
</reference>
<sequence>MPGPRAGCARSPAIRRPGCCPRRRTRGGCRGTRSAADGRVADGRPGCGRPARTGIHGDSTRSAPAGQGLSVARALMEP</sequence>
<evidence type="ECO:0000313" key="3">
    <source>
        <dbReference type="Proteomes" id="UP000373149"/>
    </source>
</evidence>
<feature type="region of interest" description="Disordered" evidence="1">
    <location>
        <begin position="23"/>
        <end position="78"/>
    </location>
</feature>
<organism evidence="2 3">
    <name type="scientific">Streptomyces acidicola</name>
    <dbReference type="NCBI Taxonomy" id="2596892"/>
    <lineage>
        <taxon>Bacteria</taxon>
        <taxon>Bacillati</taxon>
        <taxon>Actinomycetota</taxon>
        <taxon>Actinomycetes</taxon>
        <taxon>Kitasatosporales</taxon>
        <taxon>Streptomycetaceae</taxon>
        <taxon>Streptomyces</taxon>
    </lineage>
</organism>
<dbReference type="AlphaFoldDB" id="A0A5N8X6T9"/>
<dbReference type="Proteomes" id="UP000373149">
    <property type="component" value="Unassembled WGS sequence"/>
</dbReference>
<accession>A0A5N8X6T9</accession>
<comment type="caution">
    <text evidence="2">The sequence shown here is derived from an EMBL/GenBank/DDBJ whole genome shotgun (WGS) entry which is preliminary data.</text>
</comment>
<protein>
    <submittedName>
        <fullName evidence="2">Uncharacterized protein</fullName>
    </submittedName>
</protein>
<name>A0A5N8X6T9_9ACTN</name>
<proteinExistence type="predicted"/>
<dbReference type="EMBL" id="VMNX01000377">
    <property type="protein sequence ID" value="MPY55159.1"/>
    <property type="molecule type" value="Genomic_DNA"/>
</dbReference>
<keyword evidence="3" id="KW-1185">Reference proteome</keyword>
<evidence type="ECO:0000313" key="2">
    <source>
        <dbReference type="EMBL" id="MPY55159.1"/>
    </source>
</evidence>
<gene>
    <name evidence="2" type="ORF">FPZ41_44085</name>
</gene>